<keyword evidence="1" id="KW-0805">Transcription regulation</keyword>
<dbReference type="PROSITE" id="PS51077">
    <property type="entry name" value="HTH_ICLR"/>
    <property type="match status" value="1"/>
</dbReference>
<dbReference type="Proteomes" id="UP000640509">
    <property type="component" value="Unassembled WGS sequence"/>
</dbReference>
<evidence type="ECO:0000259" key="4">
    <source>
        <dbReference type="PROSITE" id="PS51077"/>
    </source>
</evidence>
<dbReference type="SMART" id="SM00346">
    <property type="entry name" value="HTH_ICLR"/>
    <property type="match status" value="1"/>
</dbReference>
<feature type="domain" description="IclR-ED" evidence="5">
    <location>
        <begin position="81"/>
        <end position="266"/>
    </location>
</feature>
<dbReference type="InterPro" id="IPR036388">
    <property type="entry name" value="WH-like_DNA-bd_sf"/>
</dbReference>
<proteinExistence type="predicted"/>
<dbReference type="InterPro" id="IPR036390">
    <property type="entry name" value="WH_DNA-bd_sf"/>
</dbReference>
<evidence type="ECO:0000256" key="2">
    <source>
        <dbReference type="ARBA" id="ARBA00023125"/>
    </source>
</evidence>
<dbReference type="InterPro" id="IPR014757">
    <property type="entry name" value="Tscrpt_reg_IclR_C"/>
</dbReference>
<keyword evidence="2" id="KW-0238">DNA-binding</keyword>
<dbReference type="InterPro" id="IPR050707">
    <property type="entry name" value="HTH_MetabolicPath_Reg"/>
</dbReference>
<protein>
    <submittedName>
        <fullName evidence="6">IclR family transcriptional regulator</fullName>
    </submittedName>
</protein>
<dbReference type="EMBL" id="BMIV01000020">
    <property type="protein sequence ID" value="GGF78587.1"/>
    <property type="molecule type" value="Genomic_DNA"/>
</dbReference>
<evidence type="ECO:0000313" key="7">
    <source>
        <dbReference type="Proteomes" id="UP000640509"/>
    </source>
</evidence>
<dbReference type="PROSITE" id="PS51078">
    <property type="entry name" value="ICLR_ED"/>
    <property type="match status" value="1"/>
</dbReference>
<organism evidence="6 7">
    <name type="scientific">Paracoccus acridae</name>
    <dbReference type="NCBI Taxonomy" id="1795310"/>
    <lineage>
        <taxon>Bacteria</taxon>
        <taxon>Pseudomonadati</taxon>
        <taxon>Pseudomonadota</taxon>
        <taxon>Alphaproteobacteria</taxon>
        <taxon>Rhodobacterales</taxon>
        <taxon>Paracoccaceae</taxon>
        <taxon>Paracoccus</taxon>
    </lineage>
</organism>
<accession>A0ABQ1VLV1</accession>
<keyword evidence="7" id="KW-1185">Reference proteome</keyword>
<evidence type="ECO:0000313" key="6">
    <source>
        <dbReference type="EMBL" id="GGF78587.1"/>
    </source>
</evidence>
<dbReference type="SUPFAM" id="SSF55781">
    <property type="entry name" value="GAF domain-like"/>
    <property type="match status" value="1"/>
</dbReference>
<feature type="domain" description="HTH iclR-type" evidence="4">
    <location>
        <begin position="18"/>
        <end position="80"/>
    </location>
</feature>
<sequence>MSISDLKPNASPRSPQEMRAVERIAAILRSFSMSQPMLSLTEVARAADLDKNTARRLLMALAAEGLVRRDESERCWGLGIGVLKLQPAVLGMRALRETAAPFLQWLTERSGMTSFFWIKDPEGAICIDRVRAPGEFQDVFWSTPGTVLPMNVASGPRVVLAHLDDEARAAWLSRPQPRFSSATQTNPDELRRAAARIRAQGHELTLNDYYVGMAGLGVPVMDRSGAFVGAISITASTTKLATADSQQALLAVLREASVAIGVRLGPDPGLPQP</sequence>
<dbReference type="Pfam" id="PF09339">
    <property type="entry name" value="HTH_IclR"/>
    <property type="match status" value="1"/>
</dbReference>
<dbReference type="SUPFAM" id="SSF46785">
    <property type="entry name" value="Winged helix' DNA-binding domain"/>
    <property type="match status" value="1"/>
</dbReference>
<dbReference type="Gene3D" id="3.30.450.40">
    <property type="match status" value="1"/>
</dbReference>
<reference evidence="7" key="1">
    <citation type="journal article" date="2019" name="Int. J. Syst. Evol. Microbiol.">
        <title>The Global Catalogue of Microorganisms (GCM) 10K type strain sequencing project: providing services to taxonomists for standard genome sequencing and annotation.</title>
        <authorList>
            <consortium name="The Broad Institute Genomics Platform"/>
            <consortium name="The Broad Institute Genome Sequencing Center for Infectious Disease"/>
            <person name="Wu L."/>
            <person name="Ma J."/>
        </authorList>
    </citation>
    <scope>NUCLEOTIDE SEQUENCE [LARGE SCALE GENOMIC DNA]</scope>
    <source>
        <strain evidence="7">CGMCC 1.15419</strain>
    </source>
</reference>
<evidence type="ECO:0000256" key="1">
    <source>
        <dbReference type="ARBA" id="ARBA00023015"/>
    </source>
</evidence>
<comment type="caution">
    <text evidence="6">The sequence shown here is derived from an EMBL/GenBank/DDBJ whole genome shotgun (WGS) entry which is preliminary data.</text>
</comment>
<dbReference type="InterPro" id="IPR005471">
    <property type="entry name" value="Tscrpt_reg_IclR_N"/>
</dbReference>
<evidence type="ECO:0000256" key="3">
    <source>
        <dbReference type="ARBA" id="ARBA00023163"/>
    </source>
</evidence>
<dbReference type="PANTHER" id="PTHR30136">
    <property type="entry name" value="HELIX-TURN-HELIX TRANSCRIPTIONAL REGULATOR, ICLR FAMILY"/>
    <property type="match status" value="1"/>
</dbReference>
<dbReference type="Pfam" id="PF01614">
    <property type="entry name" value="IclR_C"/>
    <property type="match status" value="1"/>
</dbReference>
<dbReference type="Gene3D" id="1.10.10.10">
    <property type="entry name" value="Winged helix-like DNA-binding domain superfamily/Winged helix DNA-binding domain"/>
    <property type="match status" value="1"/>
</dbReference>
<dbReference type="PANTHER" id="PTHR30136:SF24">
    <property type="entry name" value="HTH-TYPE TRANSCRIPTIONAL REPRESSOR ALLR"/>
    <property type="match status" value="1"/>
</dbReference>
<keyword evidence="3" id="KW-0804">Transcription</keyword>
<name>A0ABQ1VLV1_9RHOB</name>
<gene>
    <name evidence="6" type="ORF">GCM10011402_33980</name>
</gene>
<evidence type="ECO:0000259" key="5">
    <source>
        <dbReference type="PROSITE" id="PS51078"/>
    </source>
</evidence>
<dbReference type="InterPro" id="IPR029016">
    <property type="entry name" value="GAF-like_dom_sf"/>
</dbReference>